<feature type="domain" description="Plastocyanin-like" evidence="6">
    <location>
        <begin position="37"/>
        <end position="145"/>
    </location>
</feature>
<name>A0A370GT99_9COXI</name>
<dbReference type="InterPro" id="IPR001117">
    <property type="entry name" value="Cu-oxidase_2nd"/>
</dbReference>
<feature type="signal peptide" evidence="3">
    <location>
        <begin position="1"/>
        <end position="23"/>
    </location>
</feature>
<sequence length="490" mass="55631">MIRKSFHIALLFLFFIAFPSTHAAASAKQVHLQVIEKTIRVNGKKSKVFGIQQRNGKFGLTGKEGDLFNVVVENKTQVPLVLHWHGILSPNDDDGVPYVTQLPIQPGESYPYEFKLKQAGTYWFHSHYKLQEQKLMAAPLIIYGANEKPEKEAMLFIQDFTFENPREVYAKLRGNLQQAAASSDKMPMDMPTMGKKMAMPDVSDVKFDAYLTNHRTLSNPQVIRVKPGETVRLRIINGSASSNYYVDLGKLQGTLFAVDAEPVQPVQGSRFQLAIGNRLDIRVQIPPGQGAYPILALPEGTRQRTGLILATTHAAVPRLSETTESVNPVLNDEQEKKLKALHPFPLRPIKQSLLYNLEGDMKTYRWTINGEVWPYVTPYKVKPNQRIELYFNNKSGMAHPMHFHGHVFQITEINGKKINGRKGDSVNVMPHSTMKVVLDTENPGIWMLHCHILYHQMGGMMTTVNYENYPERFTTEQRVKGEQLYDLSPF</sequence>
<feature type="domain" description="Plastocyanin-like" evidence="4">
    <location>
        <begin position="169"/>
        <end position="307"/>
    </location>
</feature>
<accession>A0A370GT99</accession>
<dbReference type="InterPro" id="IPR008972">
    <property type="entry name" value="Cupredoxin"/>
</dbReference>
<dbReference type="RefSeq" id="WP_114833677.1">
    <property type="nucleotide sequence ID" value="NZ_LR699114.1"/>
</dbReference>
<reference evidence="7 8" key="1">
    <citation type="submission" date="2018-07" db="EMBL/GenBank/DDBJ databases">
        <title>Genomic Encyclopedia of Type Strains, Phase IV (KMG-IV): sequencing the most valuable type-strain genomes for metagenomic binning, comparative biology and taxonomic classification.</title>
        <authorList>
            <person name="Goeker M."/>
        </authorList>
    </citation>
    <scope>NUCLEOTIDE SEQUENCE [LARGE SCALE GENOMIC DNA]</scope>
    <source>
        <strain evidence="7 8">DSM 16500</strain>
    </source>
</reference>
<evidence type="ECO:0000259" key="4">
    <source>
        <dbReference type="Pfam" id="PF00394"/>
    </source>
</evidence>
<comment type="caution">
    <text evidence="7">The sequence shown here is derived from an EMBL/GenBank/DDBJ whole genome shotgun (WGS) entry which is preliminary data.</text>
</comment>
<dbReference type="Pfam" id="PF07732">
    <property type="entry name" value="Cu-oxidase_3"/>
    <property type="match status" value="1"/>
</dbReference>
<evidence type="ECO:0000256" key="1">
    <source>
        <dbReference type="ARBA" id="ARBA00022723"/>
    </source>
</evidence>
<evidence type="ECO:0000313" key="7">
    <source>
        <dbReference type="EMBL" id="RDI46905.1"/>
    </source>
</evidence>
<dbReference type="CDD" id="cd13865">
    <property type="entry name" value="CuRO_1_LCC_like_3"/>
    <property type="match status" value="1"/>
</dbReference>
<evidence type="ECO:0000259" key="6">
    <source>
        <dbReference type="Pfam" id="PF07732"/>
    </source>
</evidence>
<dbReference type="CDD" id="cd13887">
    <property type="entry name" value="CuRO_2_MCO_like_2"/>
    <property type="match status" value="1"/>
</dbReference>
<dbReference type="AlphaFoldDB" id="A0A370GT99"/>
<dbReference type="InterPro" id="IPR034279">
    <property type="entry name" value="CuRO_3_CopA"/>
</dbReference>
<dbReference type="InterPro" id="IPR011706">
    <property type="entry name" value="Cu-oxidase_C"/>
</dbReference>
<proteinExistence type="predicted"/>
<dbReference type="EMBL" id="QQAX01000004">
    <property type="protein sequence ID" value="RDI46905.1"/>
    <property type="molecule type" value="Genomic_DNA"/>
</dbReference>
<dbReference type="Pfam" id="PF07731">
    <property type="entry name" value="Cu-oxidase_2"/>
    <property type="match status" value="1"/>
</dbReference>
<dbReference type="GO" id="GO:0016491">
    <property type="term" value="F:oxidoreductase activity"/>
    <property type="evidence" value="ECO:0007669"/>
    <property type="project" value="UniProtKB-KW"/>
</dbReference>
<dbReference type="InterPro" id="IPR011707">
    <property type="entry name" value="Cu-oxidase-like_N"/>
</dbReference>
<keyword evidence="8" id="KW-1185">Reference proteome</keyword>
<feature type="chain" id="PRO_5016934718" evidence="3">
    <location>
        <begin position="24"/>
        <end position="490"/>
    </location>
</feature>
<gene>
    <name evidence="7" type="ORF">C8D86_10427</name>
</gene>
<feature type="domain" description="Plastocyanin-like" evidence="5">
    <location>
        <begin position="348"/>
        <end position="467"/>
    </location>
</feature>
<dbReference type="InterPro" id="IPR045087">
    <property type="entry name" value="Cu-oxidase_fam"/>
</dbReference>
<evidence type="ECO:0000256" key="3">
    <source>
        <dbReference type="SAM" id="SignalP"/>
    </source>
</evidence>
<dbReference type="InterPro" id="IPR002355">
    <property type="entry name" value="Cu_oxidase_Cu_BS"/>
</dbReference>
<dbReference type="Pfam" id="PF00394">
    <property type="entry name" value="Cu-oxidase"/>
    <property type="match status" value="1"/>
</dbReference>
<dbReference type="CDD" id="cd13896">
    <property type="entry name" value="CuRO_3_CopA"/>
    <property type="match status" value="1"/>
</dbReference>
<dbReference type="Proteomes" id="UP000254720">
    <property type="component" value="Unassembled WGS sequence"/>
</dbReference>
<protein>
    <submittedName>
        <fullName evidence="7">FtsP/CotA-like multicopper oxidase with cupredoxin domain</fullName>
    </submittedName>
</protein>
<dbReference type="Gene3D" id="2.60.40.420">
    <property type="entry name" value="Cupredoxins - blue copper proteins"/>
    <property type="match status" value="3"/>
</dbReference>
<dbReference type="PROSITE" id="PS00080">
    <property type="entry name" value="MULTICOPPER_OXIDASE2"/>
    <property type="match status" value="1"/>
</dbReference>
<keyword evidence="1" id="KW-0479">Metal-binding</keyword>
<dbReference type="SUPFAM" id="SSF49503">
    <property type="entry name" value="Cupredoxins"/>
    <property type="match status" value="3"/>
</dbReference>
<evidence type="ECO:0000259" key="5">
    <source>
        <dbReference type="Pfam" id="PF07731"/>
    </source>
</evidence>
<evidence type="ECO:0000313" key="8">
    <source>
        <dbReference type="Proteomes" id="UP000254720"/>
    </source>
</evidence>
<keyword evidence="3" id="KW-0732">Signal</keyword>
<dbReference type="GO" id="GO:0005507">
    <property type="term" value="F:copper ion binding"/>
    <property type="evidence" value="ECO:0007669"/>
    <property type="project" value="InterPro"/>
</dbReference>
<dbReference type="PANTHER" id="PTHR11709">
    <property type="entry name" value="MULTI-COPPER OXIDASE"/>
    <property type="match status" value="1"/>
</dbReference>
<organism evidence="7 8">
    <name type="scientific">Aquicella lusitana</name>
    <dbReference type="NCBI Taxonomy" id="254246"/>
    <lineage>
        <taxon>Bacteria</taxon>
        <taxon>Pseudomonadati</taxon>
        <taxon>Pseudomonadota</taxon>
        <taxon>Gammaproteobacteria</taxon>
        <taxon>Legionellales</taxon>
        <taxon>Coxiellaceae</taxon>
        <taxon>Aquicella</taxon>
    </lineage>
</organism>
<dbReference type="OrthoDB" id="9757546at2"/>
<keyword evidence="2" id="KW-0560">Oxidoreductase</keyword>
<dbReference type="InterPro" id="IPR033138">
    <property type="entry name" value="Cu_oxidase_CS"/>
</dbReference>
<dbReference type="PROSITE" id="PS00079">
    <property type="entry name" value="MULTICOPPER_OXIDASE1"/>
    <property type="match status" value="1"/>
</dbReference>
<evidence type="ECO:0000256" key="2">
    <source>
        <dbReference type="ARBA" id="ARBA00023002"/>
    </source>
</evidence>